<evidence type="ECO:0000256" key="7">
    <source>
        <dbReference type="SAM" id="Phobius"/>
    </source>
</evidence>
<feature type="transmembrane region" description="Helical" evidence="7">
    <location>
        <begin position="51"/>
        <end position="71"/>
    </location>
</feature>
<keyword evidence="3" id="KW-1003">Cell membrane</keyword>
<keyword evidence="9" id="KW-1185">Reference proteome</keyword>
<feature type="transmembrane region" description="Helical" evidence="7">
    <location>
        <begin position="181"/>
        <end position="200"/>
    </location>
</feature>
<feature type="transmembrane region" description="Helical" evidence="7">
    <location>
        <begin position="83"/>
        <end position="102"/>
    </location>
</feature>
<dbReference type="PANTHER" id="PTHR23513:SF9">
    <property type="entry name" value="ENTEROBACTIN EXPORTER ENTS"/>
    <property type="match status" value="1"/>
</dbReference>
<evidence type="ECO:0000313" key="8">
    <source>
        <dbReference type="EMBL" id="KAA9039179.1"/>
    </source>
</evidence>
<evidence type="ECO:0000256" key="6">
    <source>
        <dbReference type="ARBA" id="ARBA00023136"/>
    </source>
</evidence>
<dbReference type="RefSeq" id="WP_150414588.1">
    <property type="nucleotide sequence ID" value="NZ_VYQF01000002.1"/>
</dbReference>
<comment type="subcellular location">
    <subcellularLocation>
        <location evidence="1">Cell membrane</location>
        <topology evidence="1">Multi-pass membrane protein</topology>
    </subcellularLocation>
</comment>
<dbReference type="Gene3D" id="1.20.1250.20">
    <property type="entry name" value="MFS general substrate transporter like domains"/>
    <property type="match status" value="1"/>
</dbReference>
<sequence length="414" mass="44773">MNSVLKNSPFASVKITEFRNLLLGRFVFIMGLRMMATLVGWWIYLLTNDPFAIGLIGLSEVVPAVSLALYAGHVIDQSEKKKLLLRGIILYIIAAIILVFISGKFTASHLSNHWIAICIYTVIFGTGIIRAFTGPVFSAMIAYMVPRVHLQNATTWSQGTWLSASVTGHAVGGFLIAGAGITGTLITVCCLITTAFFFLIKIKKKPAGNIKGVVRTWESVNEGLRFVFKTKELLGAISLDLFAVLFGGAVALIPIYARDILKVGPQGFGFLNGAADLGSIFIVVILTLFPLQKKQGKKLLLAVAGFGICIIIFGISKIFVLSFVALLISGMLDGISVVIRGTITQLKTPDNMRGRVMSVTSMFVNSSNELGQFESGVMAKLMGTVPSVIFGGSMTLLVVIATWFKAPTLRKMEY</sequence>
<dbReference type="CDD" id="cd06173">
    <property type="entry name" value="MFS_MefA_like"/>
    <property type="match status" value="1"/>
</dbReference>
<dbReference type="GO" id="GO:0005886">
    <property type="term" value="C:plasma membrane"/>
    <property type="evidence" value="ECO:0007669"/>
    <property type="project" value="UniProtKB-SubCell"/>
</dbReference>
<keyword evidence="2" id="KW-0813">Transport</keyword>
<evidence type="ECO:0000256" key="2">
    <source>
        <dbReference type="ARBA" id="ARBA00022448"/>
    </source>
</evidence>
<organism evidence="8 9">
    <name type="scientific">Ginsengibacter hankyongi</name>
    <dbReference type="NCBI Taxonomy" id="2607284"/>
    <lineage>
        <taxon>Bacteria</taxon>
        <taxon>Pseudomonadati</taxon>
        <taxon>Bacteroidota</taxon>
        <taxon>Chitinophagia</taxon>
        <taxon>Chitinophagales</taxon>
        <taxon>Chitinophagaceae</taxon>
        <taxon>Ginsengibacter</taxon>
    </lineage>
</organism>
<dbReference type="InterPro" id="IPR010290">
    <property type="entry name" value="TM_effector"/>
</dbReference>
<comment type="caution">
    <text evidence="8">The sequence shown here is derived from an EMBL/GenBank/DDBJ whole genome shotgun (WGS) entry which is preliminary data.</text>
</comment>
<evidence type="ECO:0000256" key="5">
    <source>
        <dbReference type="ARBA" id="ARBA00022989"/>
    </source>
</evidence>
<feature type="transmembrane region" description="Helical" evidence="7">
    <location>
        <begin position="385"/>
        <end position="404"/>
    </location>
</feature>
<feature type="transmembrane region" description="Helical" evidence="7">
    <location>
        <begin position="233"/>
        <end position="257"/>
    </location>
</feature>
<proteinExistence type="predicted"/>
<reference evidence="8 9" key="1">
    <citation type="submission" date="2019-09" db="EMBL/GenBank/DDBJ databases">
        <title>Draft genome sequence of Ginsengibacter sp. BR5-29.</title>
        <authorList>
            <person name="Im W.-T."/>
        </authorList>
    </citation>
    <scope>NUCLEOTIDE SEQUENCE [LARGE SCALE GENOMIC DNA]</scope>
    <source>
        <strain evidence="8 9">BR5-29</strain>
    </source>
</reference>
<dbReference type="Pfam" id="PF05977">
    <property type="entry name" value="MFS_3"/>
    <property type="match status" value="1"/>
</dbReference>
<dbReference type="EMBL" id="VYQF01000002">
    <property type="protein sequence ID" value="KAA9039179.1"/>
    <property type="molecule type" value="Genomic_DNA"/>
</dbReference>
<name>A0A5J5IJK9_9BACT</name>
<feature type="transmembrane region" description="Helical" evidence="7">
    <location>
        <begin position="155"/>
        <end position="175"/>
    </location>
</feature>
<feature type="transmembrane region" description="Helical" evidence="7">
    <location>
        <begin position="21"/>
        <end position="45"/>
    </location>
</feature>
<evidence type="ECO:0000256" key="3">
    <source>
        <dbReference type="ARBA" id="ARBA00022475"/>
    </source>
</evidence>
<keyword evidence="6 7" id="KW-0472">Membrane</keyword>
<dbReference type="Proteomes" id="UP000326903">
    <property type="component" value="Unassembled WGS sequence"/>
</dbReference>
<evidence type="ECO:0000256" key="4">
    <source>
        <dbReference type="ARBA" id="ARBA00022692"/>
    </source>
</evidence>
<feature type="transmembrane region" description="Helical" evidence="7">
    <location>
        <begin position="114"/>
        <end position="143"/>
    </location>
</feature>
<accession>A0A5J5IJK9</accession>
<keyword evidence="5 7" id="KW-1133">Transmembrane helix</keyword>
<dbReference type="InterPro" id="IPR036259">
    <property type="entry name" value="MFS_trans_sf"/>
</dbReference>
<feature type="transmembrane region" description="Helical" evidence="7">
    <location>
        <begin position="269"/>
        <end position="289"/>
    </location>
</feature>
<evidence type="ECO:0000313" key="9">
    <source>
        <dbReference type="Proteomes" id="UP000326903"/>
    </source>
</evidence>
<dbReference type="PANTHER" id="PTHR23513">
    <property type="entry name" value="INTEGRAL MEMBRANE EFFLUX PROTEIN-RELATED"/>
    <property type="match status" value="1"/>
</dbReference>
<evidence type="ECO:0000256" key="1">
    <source>
        <dbReference type="ARBA" id="ARBA00004651"/>
    </source>
</evidence>
<dbReference type="AlphaFoldDB" id="A0A5J5IJK9"/>
<protein>
    <submittedName>
        <fullName evidence="8">MFS transporter</fullName>
    </submittedName>
</protein>
<gene>
    <name evidence="8" type="ORF">FW778_10110</name>
</gene>
<keyword evidence="4 7" id="KW-0812">Transmembrane</keyword>
<feature type="transmembrane region" description="Helical" evidence="7">
    <location>
        <begin position="301"/>
        <end position="328"/>
    </location>
</feature>
<dbReference type="SUPFAM" id="SSF103473">
    <property type="entry name" value="MFS general substrate transporter"/>
    <property type="match status" value="1"/>
</dbReference>